<evidence type="ECO:0000313" key="3">
    <source>
        <dbReference type="Proteomes" id="UP000075243"/>
    </source>
</evidence>
<gene>
    <name evidence="2" type="ORF">KK1_033857</name>
</gene>
<dbReference type="InterPro" id="IPR013103">
    <property type="entry name" value="RVT_2"/>
</dbReference>
<evidence type="ECO:0000259" key="1">
    <source>
        <dbReference type="Pfam" id="PF07727"/>
    </source>
</evidence>
<organism evidence="2 3">
    <name type="scientific">Cajanus cajan</name>
    <name type="common">Pigeon pea</name>
    <name type="synonym">Cajanus indicus</name>
    <dbReference type="NCBI Taxonomy" id="3821"/>
    <lineage>
        <taxon>Eukaryota</taxon>
        <taxon>Viridiplantae</taxon>
        <taxon>Streptophyta</taxon>
        <taxon>Embryophyta</taxon>
        <taxon>Tracheophyta</taxon>
        <taxon>Spermatophyta</taxon>
        <taxon>Magnoliopsida</taxon>
        <taxon>eudicotyledons</taxon>
        <taxon>Gunneridae</taxon>
        <taxon>Pentapetalae</taxon>
        <taxon>rosids</taxon>
        <taxon>fabids</taxon>
        <taxon>Fabales</taxon>
        <taxon>Fabaceae</taxon>
        <taxon>Papilionoideae</taxon>
        <taxon>50 kb inversion clade</taxon>
        <taxon>NPAAA clade</taxon>
        <taxon>indigoferoid/millettioid clade</taxon>
        <taxon>Phaseoleae</taxon>
        <taxon>Cajanus</taxon>
    </lineage>
</organism>
<name>A0A151RQ22_CAJCA</name>
<keyword evidence="3" id="KW-1185">Reference proteome</keyword>
<dbReference type="Proteomes" id="UP000075243">
    <property type="component" value="Unassembled WGS sequence"/>
</dbReference>
<dbReference type="SUPFAM" id="SSF56672">
    <property type="entry name" value="DNA/RNA polymerases"/>
    <property type="match status" value="1"/>
</dbReference>
<dbReference type="EMBL" id="KQ483619">
    <property type="protein sequence ID" value="KYP44646.1"/>
    <property type="molecule type" value="Genomic_DNA"/>
</dbReference>
<protein>
    <submittedName>
        <fullName evidence="2">Retrovirus-related Pol polyprotein from transposon TNT 1-94</fullName>
    </submittedName>
</protein>
<dbReference type="STRING" id="3821.A0A151RQ22"/>
<feature type="domain" description="Reverse transcriptase Ty1/copia-type" evidence="1">
    <location>
        <begin position="21"/>
        <end position="112"/>
    </location>
</feature>
<dbReference type="InterPro" id="IPR043502">
    <property type="entry name" value="DNA/RNA_pol_sf"/>
</dbReference>
<proteinExistence type="predicted"/>
<reference evidence="2" key="1">
    <citation type="journal article" date="2012" name="Nat. Biotechnol.">
        <title>Draft genome sequence of pigeonpea (Cajanus cajan), an orphan legume crop of resource-poor farmers.</title>
        <authorList>
            <person name="Varshney R.K."/>
            <person name="Chen W."/>
            <person name="Li Y."/>
            <person name="Bharti A.K."/>
            <person name="Saxena R.K."/>
            <person name="Schlueter J.A."/>
            <person name="Donoghue M.T."/>
            <person name="Azam S."/>
            <person name="Fan G."/>
            <person name="Whaley A.M."/>
            <person name="Farmer A.D."/>
            <person name="Sheridan J."/>
            <person name="Iwata A."/>
            <person name="Tuteja R."/>
            <person name="Penmetsa R.V."/>
            <person name="Wu W."/>
            <person name="Upadhyaya H.D."/>
            <person name="Yang S.P."/>
            <person name="Shah T."/>
            <person name="Saxena K.B."/>
            <person name="Michael T."/>
            <person name="McCombie W.R."/>
            <person name="Yang B."/>
            <person name="Zhang G."/>
            <person name="Yang H."/>
            <person name="Wang J."/>
            <person name="Spillane C."/>
            <person name="Cook D.R."/>
            <person name="May G.D."/>
            <person name="Xu X."/>
            <person name="Jackson S.A."/>
        </authorList>
    </citation>
    <scope>NUCLEOTIDE SEQUENCE [LARGE SCALE GENOMIC DNA]</scope>
</reference>
<evidence type="ECO:0000313" key="2">
    <source>
        <dbReference type="EMBL" id="KYP44646.1"/>
    </source>
</evidence>
<dbReference type="AlphaFoldDB" id="A0A151RQ22"/>
<dbReference type="Pfam" id="PF07727">
    <property type="entry name" value="RVT_2"/>
    <property type="match status" value="1"/>
</dbReference>
<dbReference type="Gramene" id="C.cajan_30980.t">
    <property type="protein sequence ID" value="C.cajan_30980.t.cds1"/>
    <property type="gene ID" value="C.cajan_30980"/>
</dbReference>
<accession>A0A151RQ22</accession>
<sequence>MQIPLGCATSNTYINSTIAPLVCKLNRLIYSLKQASRSWFNTFSNTLISQGYKQSKYDCTLFTKGSNSTSIIVLVYVDDIVLASPSTNMINIAKTMLQQQFKLKDLGDLNFF</sequence>